<evidence type="ECO:0000313" key="3">
    <source>
        <dbReference type="EMBL" id="CAD7696707.1"/>
    </source>
</evidence>
<dbReference type="Pfam" id="PF09346">
    <property type="entry name" value="SMI1_KNR4"/>
    <property type="match status" value="1"/>
</dbReference>
<proteinExistence type="predicted"/>
<evidence type="ECO:0000256" key="1">
    <source>
        <dbReference type="SAM" id="MobiDB-lite"/>
    </source>
</evidence>
<protein>
    <recommendedName>
        <fullName evidence="2">Knr4/Smi1-like domain-containing protein</fullName>
    </recommendedName>
</protein>
<evidence type="ECO:0000313" key="4">
    <source>
        <dbReference type="Proteomes" id="UP000708148"/>
    </source>
</evidence>
<feature type="region of interest" description="Disordered" evidence="1">
    <location>
        <begin position="1"/>
        <end position="39"/>
    </location>
</feature>
<comment type="caution">
    <text evidence="3">The sequence shown here is derived from an EMBL/GenBank/DDBJ whole genome shotgun (WGS) entry which is preliminary data.</text>
</comment>
<gene>
    <name evidence="3" type="ORF">OSTQU699_LOCUS2068</name>
</gene>
<dbReference type="Proteomes" id="UP000708148">
    <property type="component" value="Unassembled WGS sequence"/>
</dbReference>
<dbReference type="SMART" id="SM00860">
    <property type="entry name" value="SMI1_KNR4"/>
    <property type="match status" value="1"/>
</dbReference>
<organism evidence="3 4">
    <name type="scientific">Ostreobium quekettii</name>
    <dbReference type="NCBI Taxonomy" id="121088"/>
    <lineage>
        <taxon>Eukaryota</taxon>
        <taxon>Viridiplantae</taxon>
        <taxon>Chlorophyta</taxon>
        <taxon>core chlorophytes</taxon>
        <taxon>Ulvophyceae</taxon>
        <taxon>TCBD clade</taxon>
        <taxon>Bryopsidales</taxon>
        <taxon>Ostreobineae</taxon>
        <taxon>Ostreobiaceae</taxon>
        <taxon>Ostreobium</taxon>
    </lineage>
</organism>
<dbReference type="Gene3D" id="3.40.1580.10">
    <property type="entry name" value="SMI1/KNR4-like"/>
    <property type="match status" value="1"/>
</dbReference>
<dbReference type="OrthoDB" id="2788868at2759"/>
<dbReference type="SUPFAM" id="SSF160631">
    <property type="entry name" value="SMI1/KNR4-like"/>
    <property type="match status" value="1"/>
</dbReference>
<accession>A0A8S1IS85</accession>
<dbReference type="EMBL" id="CAJHUC010000530">
    <property type="protein sequence ID" value="CAD7696707.1"/>
    <property type="molecule type" value="Genomic_DNA"/>
</dbReference>
<dbReference type="InterPro" id="IPR018958">
    <property type="entry name" value="Knr4/Smi1-like_dom"/>
</dbReference>
<name>A0A8S1IS85_9CHLO</name>
<dbReference type="InterPro" id="IPR037883">
    <property type="entry name" value="Knr4/Smi1-like_sf"/>
</dbReference>
<evidence type="ECO:0000259" key="2">
    <source>
        <dbReference type="SMART" id="SM00860"/>
    </source>
</evidence>
<sequence length="189" mass="21628">MDWPQLLEALEREPAGWEDEGDDRPQPGDPGGAGLRADPAPEAAIEGAERRLGTTLPQSYRQFLLHSNGFSCFAHGHHVLPVQEVKWFSEENQEWIDDFQGEGGGEDVADEQYFVYGDDQDPGHVRVEYLPHCLQISEEYDDSVILLNPKVKDAKGEWEAWFFASWLPGAHRYRSFRELVEEEARTRQE</sequence>
<keyword evidence="4" id="KW-1185">Reference proteome</keyword>
<feature type="domain" description="Knr4/Smi1-like" evidence="2">
    <location>
        <begin position="39"/>
        <end position="182"/>
    </location>
</feature>
<dbReference type="AlphaFoldDB" id="A0A8S1IS85"/>
<reference evidence="3" key="1">
    <citation type="submission" date="2020-12" db="EMBL/GenBank/DDBJ databases">
        <authorList>
            <person name="Iha C."/>
        </authorList>
    </citation>
    <scope>NUCLEOTIDE SEQUENCE</scope>
</reference>